<gene>
    <name evidence="9" type="ORF">J2S41_002346</name>
</gene>
<keyword evidence="4 7" id="KW-0812">Transmembrane</keyword>
<comment type="subcellular location">
    <subcellularLocation>
        <location evidence="1">Cell membrane</location>
        <topology evidence="1">Multi-pass membrane protein</topology>
    </subcellularLocation>
</comment>
<proteinExistence type="inferred from homology"/>
<evidence type="ECO:0000256" key="2">
    <source>
        <dbReference type="ARBA" id="ARBA00006162"/>
    </source>
</evidence>
<sequence>MGLPRRVTVAGERCRVDLALPGECTVAELIPILRRLTGTDGDAYAWVLCRFGGQPLPAEATVASAGIRDGDLLHLVPDDPAAPPLIFDDPVDAIAGAVDGAPGRWNRAIAGRVAAAAATVAFGAAGAAVAAYPPFGPFVAALLGALLPLAGYLLARRDVPGVGAALAAAGPPVLLAAVLALPYRLVLPGGQPPALAGGLTAAAGAAALAAALLPRHRSWFTVAAGAAAACATAAASVLISGVTPAAAAAVTVVLAVALGPAFPALALRLAGVPAPEVPADMEAFRASEQPRTAAETAGPARTAESALTALLAAQVMIVAAGALVLSLTGSRSGILLAAVAGAALLVRSRGFRSVAAHLVLLLGGAAVLATAATRAITTGGAVTPALIGAATVLAGAGCAWFAVRAGRRPPSPYWARALDAADFVAVLTLIPIAAAVLDLYRLAGTLVG</sequence>
<feature type="transmembrane region" description="Helical" evidence="7">
    <location>
        <begin position="245"/>
        <end position="267"/>
    </location>
</feature>
<evidence type="ECO:0000256" key="1">
    <source>
        <dbReference type="ARBA" id="ARBA00004651"/>
    </source>
</evidence>
<feature type="transmembrane region" description="Helical" evidence="7">
    <location>
        <begin position="113"/>
        <end position="132"/>
    </location>
</feature>
<feature type="transmembrane region" description="Helical" evidence="7">
    <location>
        <begin position="306"/>
        <end position="324"/>
    </location>
</feature>
<evidence type="ECO:0000313" key="9">
    <source>
        <dbReference type="EMBL" id="MDR7275568.1"/>
    </source>
</evidence>
<feature type="transmembrane region" description="Helical" evidence="7">
    <location>
        <begin position="162"/>
        <end position="183"/>
    </location>
</feature>
<feature type="domain" description="EccD-like transmembrane" evidence="8">
    <location>
        <begin position="113"/>
        <end position="443"/>
    </location>
</feature>
<dbReference type="NCBIfam" id="TIGR03920">
    <property type="entry name" value="T7SS_EccD"/>
    <property type="match status" value="1"/>
</dbReference>
<evidence type="ECO:0000256" key="6">
    <source>
        <dbReference type="ARBA" id="ARBA00023136"/>
    </source>
</evidence>
<evidence type="ECO:0000259" key="8">
    <source>
        <dbReference type="Pfam" id="PF19053"/>
    </source>
</evidence>
<evidence type="ECO:0000256" key="7">
    <source>
        <dbReference type="SAM" id="Phobius"/>
    </source>
</evidence>
<accession>A0AAE3YNP6</accession>
<evidence type="ECO:0000256" key="4">
    <source>
        <dbReference type="ARBA" id="ARBA00022692"/>
    </source>
</evidence>
<dbReference type="AlphaFoldDB" id="A0AAE3YNP6"/>
<keyword evidence="5 7" id="KW-1133">Transmembrane helix</keyword>
<protein>
    <submittedName>
        <fullName evidence="9">Type VII secretion integral membrane protein EccD</fullName>
    </submittedName>
</protein>
<feature type="transmembrane region" description="Helical" evidence="7">
    <location>
        <begin position="382"/>
        <end position="403"/>
    </location>
</feature>
<name>A0AAE3YNP6_9ACTN</name>
<feature type="transmembrane region" description="Helical" evidence="7">
    <location>
        <begin position="358"/>
        <end position="376"/>
    </location>
</feature>
<organism evidence="9 10">
    <name type="scientific">Catenuloplanes atrovinosus</name>
    <dbReference type="NCBI Taxonomy" id="137266"/>
    <lineage>
        <taxon>Bacteria</taxon>
        <taxon>Bacillati</taxon>
        <taxon>Actinomycetota</taxon>
        <taxon>Actinomycetes</taxon>
        <taxon>Micromonosporales</taxon>
        <taxon>Micromonosporaceae</taxon>
        <taxon>Catenuloplanes</taxon>
    </lineage>
</organism>
<evidence type="ECO:0000256" key="5">
    <source>
        <dbReference type="ARBA" id="ARBA00022989"/>
    </source>
</evidence>
<dbReference type="InterPro" id="IPR024962">
    <property type="entry name" value="YukD-like"/>
</dbReference>
<dbReference type="RefSeq" id="WP_310366686.1">
    <property type="nucleotide sequence ID" value="NZ_JAVDYB010000001.1"/>
</dbReference>
<keyword evidence="6 7" id="KW-0472">Membrane</keyword>
<dbReference type="InterPro" id="IPR006707">
    <property type="entry name" value="T7SS_EccD"/>
</dbReference>
<dbReference type="Gene3D" id="3.10.20.90">
    <property type="entry name" value="Phosphatidylinositol 3-kinase Catalytic Subunit, Chain A, domain 1"/>
    <property type="match status" value="1"/>
</dbReference>
<dbReference type="Pfam" id="PF08817">
    <property type="entry name" value="YukD"/>
    <property type="match status" value="1"/>
</dbReference>
<comment type="caution">
    <text evidence="9">The sequence shown here is derived from an EMBL/GenBank/DDBJ whole genome shotgun (WGS) entry which is preliminary data.</text>
</comment>
<keyword evidence="10" id="KW-1185">Reference proteome</keyword>
<dbReference type="EMBL" id="JAVDYB010000001">
    <property type="protein sequence ID" value="MDR7275568.1"/>
    <property type="molecule type" value="Genomic_DNA"/>
</dbReference>
<evidence type="ECO:0000313" key="10">
    <source>
        <dbReference type="Proteomes" id="UP001183643"/>
    </source>
</evidence>
<feature type="transmembrane region" description="Helical" evidence="7">
    <location>
        <begin position="423"/>
        <end position="443"/>
    </location>
</feature>
<dbReference type="InterPro" id="IPR044049">
    <property type="entry name" value="EccD_transm"/>
</dbReference>
<comment type="similarity">
    <text evidence="2">Belongs to the EccD/Snm4 family.</text>
</comment>
<feature type="transmembrane region" description="Helical" evidence="7">
    <location>
        <begin position="195"/>
        <end position="213"/>
    </location>
</feature>
<feature type="transmembrane region" description="Helical" evidence="7">
    <location>
        <begin position="330"/>
        <end position="346"/>
    </location>
</feature>
<dbReference type="Pfam" id="PF19053">
    <property type="entry name" value="EccD"/>
    <property type="match status" value="1"/>
</dbReference>
<reference evidence="9" key="1">
    <citation type="submission" date="2023-07" db="EMBL/GenBank/DDBJ databases">
        <title>Sequencing the genomes of 1000 actinobacteria strains.</title>
        <authorList>
            <person name="Klenk H.-P."/>
        </authorList>
    </citation>
    <scope>NUCLEOTIDE SEQUENCE</scope>
    <source>
        <strain evidence="9">DSM 44707</strain>
    </source>
</reference>
<dbReference type="GO" id="GO:0005886">
    <property type="term" value="C:plasma membrane"/>
    <property type="evidence" value="ECO:0007669"/>
    <property type="project" value="UniProtKB-SubCell"/>
</dbReference>
<feature type="transmembrane region" description="Helical" evidence="7">
    <location>
        <begin position="220"/>
        <end position="239"/>
    </location>
</feature>
<evidence type="ECO:0000256" key="3">
    <source>
        <dbReference type="ARBA" id="ARBA00022475"/>
    </source>
</evidence>
<dbReference type="Proteomes" id="UP001183643">
    <property type="component" value="Unassembled WGS sequence"/>
</dbReference>
<feature type="transmembrane region" description="Helical" evidence="7">
    <location>
        <begin position="138"/>
        <end position="155"/>
    </location>
</feature>
<keyword evidence="3" id="KW-1003">Cell membrane</keyword>